<reference evidence="1" key="1">
    <citation type="submission" date="2019-08" db="EMBL/GenBank/DDBJ databases">
        <title>The genome of the North American firefly Photinus pyralis.</title>
        <authorList>
            <consortium name="Photinus pyralis genome working group"/>
            <person name="Fallon T.R."/>
            <person name="Sander Lower S.E."/>
            <person name="Weng J.-K."/>
        </authorList>
    </citation>
    <scope>NUCLEOTIDE SEQUENCE</scope>
    <source>
        <strain evidence="1">TRF0915ILg1</strain>
        <tissue evidence="1">Whole body</tissue>
    </source>
</reference>
<evidence type="ECO:0000313" key="2">
    <source>
        <dbReference type="Proteomes" id="UP000801492"/>
    </source>
</evidence>
<name>A0A8K0CSK5_IGNLU</name>
<dbReference type="PANTHER" id="PTHR47331:SF6">
    <property type="entry name" value="DOUBLECORTIN DOMAIN-CONTAINING PROTEIN"/>
    <property type="match status" value="1"/>
</dbReference>
<proteinExistence type="predicted"/>
<dbReference type="AlphaFoldDB" id="A0A8K0CSK5"/>
<comment type="caution">
    <text evidence="1">The sequence shown here is derived from an EMBL/GenBank/DDBJ whole genome shotgun (WGS) entry which is preliminary data.</text>
</comment>
<dbReference type="OrthoDB" id="6777966at2759"/>
<feature type="non-terminal residue" evidence="1">
    <location>
        <position position="1"/>
    </location>
</feature>
<protein>
    <submittedName>
        <fullName evidence="1">Uncharacterized protein</fullName>
    </submittedName>
</protein>
<gene>
    <name evidence="1" type="ORF">ILUMI_15605</name>
</gene>
<dbReference type="Pfam" id="PF05380">
    <property type="entry name" value="Peptidase_A17"/>
    <property type="match status" value="1"/>
</dbReference>
<sequence>DDAEIIEIRWFCDASNEACAAVIYVKSIDIHGQTDIQLVSSKTKLAPLKPHLTIPKLELTGAVLLARLVHKILKSLTLKNVIK</sequence>
<dbReference type="PANTHER" id="PTHR47331">
    <property type="entry name" value="PHD-TYPE DOMAIN-CONTAINING PROTEIN"/>
    <property type="match status" value="1"/>
</dbReference>
<keyword evidence="2" id="KW-1185">Reference proteome</keyword>
<dbReference type="Proteomes" id="UP000801492">
    <property type="component" value="Unassembled WGS sequence"/>
</dbReference>
<dbReference type="InterPro" id="IPR008042">
    <property type="entry name" value="Retrotrans_Pao"/>
</dbReference>
<organism evidence="1 2">
    <name type="scientific">Ignelater luminosus</name>
    <name type="common">Cucubano</name>
    <name type="synonym">Pyrophorus luminosus</name>
    <dbReference type="NCBI Taxonomy" id="2038154"/>
    <lineage>
        <taxon>Eukaryota</taxon>
        <taxon>Metazoa</taxon>
        <taxon>Ecdysozoa</taxon>
        <taxon>Arthropoda</taxon>
        <taxon>Hexapoda</taxon>
        <taxon>Insecta</taxon>
        <taxon>Pterygota</taxon>
        <taxon>Neoptera</taxon>
        <taxon>Endopterygota</taxon>
        <taxon>Coleoptera</taxon>
        <taxon>Polyphaga</taxon>
        <taxon>Elateriformia</taxon>
        <taxon>Elateroidea</taxon>
        <taxon>Elateridae</taxon>
        <taxon>Agrypninae</taxon>
        <taxon>Pyrophorini</taxon>
        <taxon>Ignelater</taxon>
    </lineage>
</organism>
<dbReference type="EMBL" id="VTPC01049878">
    <property type="protein sequence ID" value="KAF2890567.1"/>
    <property type="molecule type" value="Genomic_DNA"/>
</dbReference>
<accession>A0A8K0CSK5</accession>
<evidence type="ECO:0000313" key="1">
    <source>
        <dbReference type="EMBL" id="KAF2890567.1"/>
    </source>
</evidence>